<gene>
    <name evidence="3" type="ORF">CDCA_CDCA01G0154</name>
</gene>
<organism evidence="3 4">
    <name type="scientific">Cyanidium caldarium</name>
    <name type="common">Red alga</name>
    <dbReference type="NCBI Taxonomy" id="2771"/>
    <lineage>
        <taxon>Eukaryota</taxon>
        <taxon>Rhodophyta</taxon>
        <taxon>Bangiophyceae</taxon>
        <taxon>Cyanidiales</taxon>
        <taxon>Cyanidiaceae</taxon>
        <taxon>Cyanidium</taxon>
    </lineage>
</organism>
<protein>
    <submittedName>
        <fullName evidence="3">Uncharacterized protein</fullName>
    </submittedName>
</protein>
<accession>A0AAV9IPF1</accession>
<name>A0AAV9IPF1_CYACA</name>
<keyword evidence="2" id="KW-1133">Transmembrane helix</keyword>
<keyword evidence="2" id="KW-0812">Transmembrane</keyword>
<reference evidence="3 4" key="1">
    <citation type="submission" date="2022-07" db="EMBL/GenBank/DDBJ databases">
        <title>Genome-wide signatures of adaptation to extreme environments.</title>
        <authorList>
            <person name="Cho C.H."/>
            <person name="Yoon H.S."/>
        </authorList>
    </citation>
    <scope>NUCLEOTIDE SEQUENCE [LARGE SCALE GENOMIC DNA]</scope>
    <source>
        <strain evidence="3 4">DBV 063 E5</strain>
    </source>
</reference>
<dbReference type="Proteomes" id="UP001301350">
    <property type="component" value="Unassembled WGS sequence"/>
</dbReference>
<evidence type="ECO:0000313" key="4">
    <source>
        <dbReference type="Proteomes" id="UP001301350"/>
    </source>
</evidence>
<comment type="caution">
    <text evidence="3">The sequence shown here is derived from an EMBL/GenBank/DDBJ whole genome shotgun (WGS) entry which is preliminary data.</text>
</comment>
<keyword evidence="2" id="KW-0472">Membrane</keyword>
<dbReference type="AlphaFoldDB" id="A0AAV9IPF1"/>
<evidence type="ECO:0000256" key="2">
    <source>
        <dbReference type="SAM" id="Phobius"/>
    </source>
</evidence>
<feature type="transmembrane region" description="Helical" evidence="2">
    <location>
        <begin position="23"/>
        <end position="41"/>
    </location>
</feature>
<sequence>MPPRVATPPSTAMRVWCRFRNELTFTGTLLGVAGVYFYTLYRMKSTAPGDLREMTPLPPSDASDKSER</sequence>
<dbReference type="EMBL" id="JANCYW010000001">
    <property type="protein sequence ID" value="KAK4534129.1"/>
    <property type="molecule type" value="Genomic_DNA"/>
</dbReference>
<evidence type="ECO:0000313" key="3">
    <source>
        <dbReference type="EMBL" id="KAK4534129.1"/>
    </source>
</evidence>
<keyword evidence="4" id="KW-1185">Reference proteome</keyword>
<feature type="region of interest" description="Disordered" evidence="1">
    <location>
        <begin position="49"/>
        <end position="68"/>
    </location>
</feature>
<proteinExistence type="predicted"/>
<evidence type="ECO:0000256" key="1">
    <source>
        <dbReference type="SAM" id="MobiDB-lite"/>
    </source>
</evidence>